<keyword evidence="3" id="KW-0472">Membrane</keyword>
<evidence type="ECO:0000313" key="4">
    <source>
        <dbReference type="EMBL" id="BDI28132.1"/>
    </source>
</evidence>
<dbReference type="OrthoDB" id="27330at2"/>
<dbReference type="KEGG" id="ccot:CCAX7_001830"/>
<dbReference type="Proteomes" id="UP000287394">
    <property type="component" value="Chromosome"/>
</dbReference>
<dbReference type="Pfam" id="PF03816">
    <property type="entry name" value="LytR_cpsA_psr"/>
    <property type="match status" value="1"/>
</dbReference>
<organism evidence="4 5">
    <name type="scientific">Capsulimonas corticalis</name>
    <dbReference type="NCBI Taxonomy" id="2219043"/>
    <lineage>
        <taxon>Bacteria</taxon>
        <taxon>Bacillati</taxon>
        <taxon>Armatimonadota</taxon>
        <taxon>Armatimonadia</taxon>
        <taxon>Capsulimonadales</taxon>
        <taxon>Capsulimonadaceae</taxon>
        <taxon>Capsulimonas</taxon>
    </lineage>
</organism>
<feature type="transmembrane region" description="Helical" evidence="3">
    <location>
        <begin position="17"/>
        <end position="40"/>
    </location>
</feature>
<feature type="region of interest" description="Disordered" evidence="2">
    <location>
        <begin position="434"/>
        <end position="477"/>
    </location>
</feature>
<dbReference type="Pfam" id="PF13399">
    <property type="entry name" value="LytR_C"/>
    <property type="match status" value="1"/>
</dbReference>
<sequence>MEELSVRRVRRARRTRGVWITLGVLIALGGVSIGALTRVFQAKRGEQTGRATPVGVFGTLNDMAQVALEPTGGFVGKNRVNILCMGIDDNWTDSDQVYTAHARTDTLFLLSLDLAKRQASMLSIPRDTYTHIAGTRSSTKINAAYAMGGPERAVATVDELLGVRADHYLVLNIDSTKKMVDALGGVDVNVEHEMHYHDKWGHLSIDLVPGQQHLDGATAVGFARYRHGDAGAKISPEDGDERRMYRQHILMRAMIERAKGFANVAQAPHLVDVAMSTIQTDMTRTQLFDLAAIFKGLQPQDLRTASLTGEDFRGPKGEWFYRLDQDKADAYVRWLIRDDQTAFRSLIPVVVQDAAPDSGAAARALRQLQSAGYDQARIGAAPNSRTVDTAGASSTDLQTATTQIVDQGVVSAQAPQDIGAVLGLSDPSVRREAVRPNRRGWTPPASVVVTLGSDYPSAQNTDQKSASDAGDTLKGQD</sequence>
<protein>
    <submittedName>
        <fullName evidence="4">Uncharacterized protein</fullName>
    </submittedName>
</protein>
<feature type="compositionally biased region" description="Polar residues" evidence="2">
    <location>
        <begin position="456"/>
        <end position="466"/>
    </location>
</feature>
<dbReference type="PANTHER" id="PTHR33392">
    <property type="entry name" value="POLYISOPRENYL-TEICHOIC ACID--PEPTIDOGLYCAN TEICHOIC ACID TRANSFERASE TAGU"/>
    <property type="match status" value="1"/>
</dbReference>
<proteinExistence type="inferred from homology"/>
<dbReference type="InterPro" id="IPR027381">
    <property type="entry name" value="LytR/CpsA/Psr_C"/>
</dbReference>
<reference evidence="4 5" key="1">
    <citation type="journal article" date="2019" name="Int. J. Syst. Evol. Microbiol.">
        <title>Capsulimonas corticalis gen. nov., sp. nov., an aerobic capsulated bacterium, of a novel bacterial order, Capsulimonadales ord. nov., of the class Armatimonadia of the phylum Armatimonadetes.</title>
        <authorList>
            <person name="Li J."/>
            <person name="Kudo C."/>
            <person name="Tonouchi A."/>
        </authorList>
    </citation>
    <scope>NUCLEOTIDE SEQUENCE [LARGE SCALE GENOMIC DNA]</scope>
    <source>
        <strain evidence="4 5">AX-7</strain>
    </source>
</reference>
<gene>
    <name evidence="4" type="ORF">CCAX7_001830</name>
</gene>
<dbReference type="AlphaFoldDB" id="A0A402CRX5"/>
<dbReference type="Gene3D" id="3.40.630.190">
    <property type="entry name" value="LCP protein"/>
    <property type="match status" value="1"/>
</dbReference>
<dbReference type="RefSeq" id="WP_125205836.1">
    <property type="nucleotide sequence ID" value="NZ_AP025739.1"/>
</dbReference>
<dbReference type="InterPro" id="IPR004474">
    <property type="entry name" value="LytR_CpsA_psr"/>
</dbReference>
<keyword evidence="5" id="KW-1185">Reference proteome</keyword>
<dbReference type="NCBIfam" id="TIGR00350">
    <property type="entry name" value="lytR_cpsA_psr"/>
    <property type="match status" value="1"/>
</dbReference>
<comment type="similarity">
    <text evidence="1">Belongs to the LytR/CpsA/Psr (LCP) family.</text>
</comment>
<evidence type="ECO:0000256" key="2">
    <source>
        <dbReference type="SAM" id="MobiDB-lite"/>
    </source>
</evidence>
<name>A0A402CRX5_9BACT</name>
<dbReference type="InterPro" id="IPR050922">
    <property type="entry name" value="LytR/CpsA/Psr_CW_biosynth"/>
</dbReference>
<keyword evidence="3" id="KW-0812">Transmembrane</keyword>
<accession>A0A402CRX5</accession>
<evidence type="ECO:0000256" key="1">
    <source>
        <dbReference type="ARBA" id="ARBA00006068"/>
    </source>
</evidence>
<dbReference type="FunCoup" id="A0A402CRX5">
    <property type="interactions" value="82"/>
</dbReference>
<dbReference type="PANTHER" id="PTHR33392:SF6">
    <property type="entry name" value="POLYISOPRENYL-TEICHOIC ACID--PEPTIDOGLYCAN TEICHOIC ACID TRANSFERASE TAGU"/>
    <property type="match status" value="1"/>
</dbReference>
<evidence type="ECO:0000313" key="5">
    <source>
        <dbReference type="Proteomes" id="UP000287394"/>
    </source>
</evidence>
<keyword evidence="3" id="KW-1133">Transmembrane helix</keyword>
<evidence type="ECO:0000256" key="3">
    <source>
        <dbReference type="SAM" id="Phobius"/>
    </source>
</evidence>
<dbReference type="EMBL" id="AP025739">
    <property type="protein sequence ID" value="BDI28132.1"/>
    <property type="molecule type" value="Genomic_DNA"/>
</dbReference>